<dbReference type="GO" id="GO:0015074">
    <property type="term" value="P:DNA integration"/>
    <property type="evidence" value="ECO:0007669"/>
    <property type="project" value="InterPro"/>
</dbReference>
<evidence type="ECO:0000313" key="3">
    <source>
        <dbReference type="Proteomes" id="UP000784294"/>
    </source>
</evidence>
<feature type="domain" description="Integrase catalytic" evidence="1">
    <location>
        <begin position="1"/>
        <end position="82"/>
    </location>
</feature>
<dbReference type="OrthoDB" id="10053156at2759"/>
<comment type="caution">
    <text evidence="2">The sequence shown here is derived from an EMBL/GenBank/DDBJ whole genome shotgun (WGS) entry which is preliminary data.</text>
</comment>
<dbReference type="Proteomes" id="UP000784294">
    <property type="component" value="Unassembled WGS sequence"/>
</dbReference>
<dbReference type="EMBL" id="CAAALY010250585">
    <property type="protein sequence ID" value="VEL35760.1"/>
    <property type="molecule type" value="Genomic_DNA"/>
</dbReference>
<reference evidence="2" key="1">
    <citation type="submission" date="2018-11" db="EMBL/GenBank/DDBJ databases">
        <authorList>
            <consortium name="Pathogen Informatics"/>
        </authorList>
    </citation>
    <scope>NUCLEOTIDE SEQUENCE</scope>
</reference>
<organism evidence="2 3">
    <name type="scientific">Protopolystoma xenopodis</name>
    <dbReference type="NCBI Taxonomy" id="117903"/>
    <lineage>
        <taxon>Eukaryota</taxon>
        <taxon>Metazoa</taxon>
        <taxon>Spiralia</taxon>
        <taxon>Lophotrochozoa</taxon>
        <taxon>Platyhelminthes</taxon>
        <taxon>Monogenea</taxon>
        <taxon>Polyopisthocotylea</taxon>
        <taxon>Polystomatidea</taxon>
        <taxon>Polystomatidae</taxon>
        <taxon>Protopolystoma</taxon>
    </lineage>
</organism>
<dbReference type="InterPro" id="IPR036397">
    <property type="entry name" value="RNaseH_sf"/>
</dbReference>
<evidence type="ECO:0000313" key="2">
    <source>
        <dbReference type="EMBL" id="VEL35760.1"/>
    </source>
</evidence>
<protein>
    <recommendedName>
        <fullName evidence="1">Integrase catalytic domain-containing protein</fullName>
    </recommendedName>
</protein>
<dbReference type="GO" id="GO:0003676">
    <property type="term" value="F:nucleic acid binding"/>
    <property type="evidence" value="ECO:0007669"/>
    <property type="project" value="InterPro"/>
</dbReference>
<dbReference type="InterPro" id="IPR012337">
    <property type="entry name" value="RNaseH-like_sf"/>
</dbReference>
<name>A0A3S5BR61_9PLAT</name>
<sequence length="82" mass="9690">MERLPRWRNAVPMLDMQAEIVARTFVPHWISRFGTLATITTDRYWQFESDPFAQLSKLLGPKRINMCTYHTQANGSVECFRR</sequence>
<dbReference type="AlphaFoldDB" id="A0A3S5BR61"/>
<gene>
    <name evidence="2" type="ORF">PXEA_LOCUS29200</name>
</gene>
<dbReference type="SUPFAM" id="SSF53098">
    <property type="entry name" value="Ribonuclease H-like"/>
    <property type="match status" value="1"/>
</dbReference>
<dbReference type="Gene3D" id="3.30.420.10">
    <property type="entry name" value="Ribonuclease H-like superfamily/Ribonuclease H"/>
    <property type="match status" value="1"/>
</dbReference>
<keyword evidence="3" id="KW-1185">Reference proteome</keyword>
<evidence type="ECO:0000259" key="1">
    <source>
        <dbReference type="PROSITE" id="PS50994"/>
    </source>
</evidence>
<proteinExistence type="predicted"/>
<dbReference type="PROSITE" id="PS50994">
    <property type="entry name" value="INTEGRASE"/>
    <property type="match status" value="1"/>
</dbReference>
<accession>A0A3S5BR61</accession>
<dbReference type="InterPro" id="IPR001584">
    <property type="entry name" value="Integrase_cat-core"/>
</dbReference>